<dbReference type="Proteomes" id="UP000295304">
    <property type="component" value="Unassembled WGS sequence"/>
</dbReference>
<sequence>MPLGGRVFKIYRKGGMKKMHPIAKGALSCASSTCHASHVTWRRACYSFFSRGLASLGHGA</sequence>
<comment type="caution">
    <text evidence="1">The sequence shown here is derived from an EMBL/GenBank/DDBJ whole genome shotgun (WGS) entry which is preliminary data.</text>
</comment>
<name>A0A4R3JDU4_9PROT</name>
<evidence type="ECO:0000313" key="1">
    <source>
        <dbReference type="EMBL" id="TCS64208.1"/>
    </source>
</evidence>
<dbReference type="EMBL" id="SLZW01000002">
    <property type="protein sequence ID" value="TCS64208.1"/>
    <property type="molecule type" value="Genomic_DNA"/>
</dbReference>
<dbReference type="AlphaFoldDB" id="A0A4R3JDU4"/>
<accession>A0A4R3JDU4</accession>
<organism evidence="1 2">
    <name type="scientific">Varunaivibrio sulfuroxidans</name>
    <dbReference type="NCBI Taxonomy" id="1773489"/>
    <lineage>
        <taxon>Bacteria</taxon>
        <taxon>Pseudomonadati</taxon>
        <taxon>Pseudomonadota</taxon>
        <taxon>Alphaproteobacteria</taxon>
        <taxon>Rhodospirillales</taxon>
        <taxon>Magnetovibrionaceae</taxon>
        <taxon>Varunaivibrio</taxon>
    </lineage>
</organism>
<proteinExistence type="predicted"/>
<evidence type="ECO:0000313" key="2">
    <source>
        <dbReference type="Proteomes" id="UP000295304"/>
    </source>
</evidence>
<reference evidence="1 2" key="1">
    <citation type="submission" date="2019-03" db="EMBL/GenBank/DDBJ databases">
        <title>Genomic Encyclopedia of Type Strains, Phase IV (KMG-IV): sequencing the most valuable type-strain genomes for metagenomic binning, comparative biology and taxonomic classification.</title>
        <authorList>
            <person name="Goeker M."/>
        </authorList>
    </citation>
    <scope>NUCLEOTIDE SEQUENCE [LARGE SCALE GENOMIC DNA]</scope>
    <source>
        <strain evidence="1 2">DSM 101688</strain>
    </source>
</reference>
<keyword evidence="2" id="KW-1185">Reference proteome</keyword>
<protein>
    <submittedName>
        <fullName evidence="1">Uncharacterized protein</fullName>
    </submittedName>
</protein>
<gene>
    <name evidence="1" type="ORF">EDD55_102250</name>
</gene>